<evidence type="ECO:0000313" key="3">
    <source>
        <dbReference type="EMBL" id="KAG8625460.1"/>
    </source>
</evidence>
<feature type="compositionally biased region" description="Gly residues" evidence="1">
    <location>
        <begin position="909"/>
        <end position="922"/>
    </location>
</feature>
<keyword evidence="2" id="KW-0472">Membrane</keyword>
<feature type="region of interest" description="Disordered" evidence="1">
    <location>
        <begin position="450"/>
        <end position="528"/>
    </location>
</feature>
<keyword evidence="2" id="KW-0812">Transmembrane</keyword>
<proteinExistence type="predicted"/>
<evidence type="ECO:0000313" key="4">
    <source>
        <dbReference type="Proteomes" id="UP000809789"/>
    </source>
</evidence>
<feature type="transmembrane region" description="Helical" evidence="2">
    <location>
        <begin position="928"/>
        <end position="945"/>
    </location>
</feature>
<dbReference type="OrthoDB" id="3944128at2759"/>
<name>A0A8K0KY87_9PEZI</name>
<organism evidence="3 4">
    <name type="scientific">Elsinoe batatas</name>
    <dbReference type="NCBI Taxonomy" id="2601811"/>
    <lineage>
        <taxon>Eukaryota</taxon>
        <taxon>Fungi</taxon>
        <taxon>Dikarya</taxon>
        <taxon>Ascomycota</taxon>
        <taxon>Pezizomycotina</taxon>
        <taxon>Dothideomycetes</taxon>
        <taxon>Dothideomycetidae</taxon>
        <taxon>Myriangiales</taxon>
        <taxon>Elsinoaceae</taxon>
        <taxon>Elsinoe</taxon>
    </lineage>
</organism>
<gene>
    <name evidence="3" type="ORF">KVT40_007211</name>
</gene>
<reference evidence="3" key="1">
    <citation type="submission" date="2021-07" db="EMBL/GenBank/DDBJ databases">
        <title>Elsinoe batatas strain:CRI-CJ2 Genome sequencing and assembly.</title>
        <authorList>
            <person name="Huang L."/>
        </authorList>
    </citation>
    <scope>NUCLEOTIDE SEQUENCE</scope>
    <source>
        <strain evidence="3">CRI-CJ2</strain>
    </source>
</reference>
<feature type="compositionally biased region" description="Polar residues" evidence="1">
    <location>
        <begin position="476"/>
        <end position="485"/>
    </location>
</feature>
<comment type="caution">
    <text evidence="3">The sequence shown here is derived from an EMBL/GenBank/DDBJ whole genome shotgun (WGS) entry which is preliminary data.</text>
</comment>
<keyword evidence="4" id="KW-1185">Reference proteome</keyword>
<evidence type="ECO:0000256" key="2">
    <source>
        <dbReference type="SAM" id="Phobius"/>
    </source>
</evidence>
<feature type="compositionally biased region" description="Basic and acidic residues" evidence="1">
    <location>
        <begin position="883"/>
        <end position="904"/>
    </location>
</feature>
<accession>A0A8K0KY87</accession>
<evidence type="ECO:0000256" key="1">
    <source>
        <dbReference type="SAM" id="MobiDB-lite"/>
    </source>
</evidence>
<protein>
    <submittedName>
        <fullName evidence="3">Uncharacterized protein</fullName>
    </submittedName>
</protein>
<feature type="region of interest" description="Disordered" evidence="1">
    <location>
        <begin position="883"/>
        <end position="922"/>
    </location>
</feature>
<dbReference type="EMBL" id="JAESVG020000008">
    <property type="protein sequence ID" value="KAG8625460.1"/>
    <property type="molecule type" value="Genomic_DNA"/>
</dbReference>
<keyword evidence="2" id="KW-1133">Transmembrane helix</keyword>
<dbReference type="Proteomes" id="UP000809789">
    <property type="component" value="Unassembled WGS sequence"/>
</dbReference>
<sequence>MGLKEAFIGLGLASLVRAVERRAPYTSNTTFNAVSFTPEAPTVSNSASADLPAFSYDPRSSSTADQHGVANLSMSTLPQNHSHCEITTVTVFSPLPTDHTNTTGGYAENCKGVTLQVPNATLVTWFGTDLPWITSIMEVDPQASTWTVLPNTDPFDLYTEMSYHRAITQLDENGQVTGTYRRPRTNVPVLSSTTLLEYDPKVYHDGELFTDDHGTGFPPLLDQIDVTPAILNADGMGIIETGSHVVWFTKYEIVRASTTTDRDTRPTCITNTETTSLASPASFLWENHGQLDSISEVVSALPLSIVTGLRYVAAEQFVFTAVPTLVVVKINELLGGFNESAPWIEAGSEEIELPWEPDKNPRLPVDVPAMPTEDAGNGGPQMTVVIGGSSTTVSNPIATRTPPPLVTVIDGQVFVPKPISSPPRRPPPPATAVMKGVTASSFAVPVFSSLADTDPIDPGTSNQDPSNEASIGGGSWQPNQGSGQPANIAPDLLPQHHSAAPGSNKPNDDKSNPPAFTQIEVPGVQSDSSEKGALVQVFDPIGGAWVAFPASVIPGAQDGSGLQSSPGAGLHTTDTRRVATNTCTRCHVLCRRSKTLPTPELPAELTVEGLDIMIESSSAYMVNGRMLQAVAGAFDVGQGTTVSLGASGMAIISSNKTTMIAGQPGGKASIPSYNLSLHPDCISVIIINVSVPLTRPSAAYPYLPGTSIFAPPHLTLDNIIYTPLPPSRGGGYNISSTHLAPKSPITLAGPHGPSIISLLSDHTLLLTHQRQTYTSPLPLHQGIHPVSPLPPLLTLASRTFTPLPGDIPRYVLGTNITLTAGLNATATFSSLSPSKIVDGGLAEVRVTVLTVAMARNLSALTVEENGEKRTEALFPATARAWEEAEREREKEKEVQATPSEEGREMAGPAGEGQGEGQAGEQQGRGGEVLISWGLALFCFVGALVVL</sequence>
<feature type="compositionally biased region" description="Polar residues" evidence="1">
    <location>
        <begin position="459"/>
        <end position="469"/>
    </location>
</feature>
<dbReference type="AlphaFoldDB" id="A0A8K0KY87"/>